<evidence type="ECO:0000256" key="1">
    <source>
        <dbReference type="ARBA" id="ARBA00001946"/>
    </source>
</evidence>
<dbReference type="NCBIfam" id="TIGR01203">
    <property type="entry name" value="HGPRTase"/>
    <property type="match status" value="1"/>
</dbReference>
<comment type="similarity">
    <text evidence="6 16">Belongs to the purine/pyrimidine phosphoribosyltransferase family.</text>
</comment>
<dbReference type="RefSeq" id="WP_277733269.1">
    <property type="nucleotide sequence ID" value="NZ_CP120733.1"/>
</dbReference>
<evidence type="ECO:0000256" key="13">
    <source>
        <dbReference type="ARBA" id="ARBA00022842"/>
    </source>
</evidence>
<comment type="pathway">
    <text evidence="4 16">Purine metabolism; IMP biosynthesis via salvage pathway; IMP from hypoxanthine: step 1/1.</text>
</comment>
<comment type="catalytic activity">
    <reaction evidence="14">
        <text>GMP + diphosphate = guanine + 5-phospho-alpha-D-ribose 1-diphosphate</text>
        <dbReference type="Rhea" id="RHEA:25424"/>
        <dbReference type="ChEBI" id="CHEBI:16235"/>
        <dbReference type="ChEBI" id="CHEBI:33019"/>
        <dbReference type="ChEBI" id="CHEBI:58017"/>
        <dbReference type="ChEBI" id="CHEBI:58115"/>
        <dbReference type="EC" id="2.4.2.8"/>
    </reaction>
    <physiologicalReaction direction="right-to-left" evidence="14">
        <dbReference type="Rhea" id="RHEA:25426"/>
    </physiologicalReaction>
</comment>
<evidence type="ECO:0000256" key="7">
    <source>
        <dbReference type="ARBA" id="ARBA00022490"/>
    </source>
</evidence>
<keyword evidence="10 16" id="KW-0479">Metal-binding</keyword>
<dbReference type="PANTHER" id="PTHR43340">
    <property type="entry name" value="HYPOXANTHINE-GUANINE PHOSPHORIBOSYLTRANSFERASE"/>
    <property type="match status" value="1"/>
</dbReference>
<keyword evidence="13 16" id="KW-0460">Magnesium</keyword>
<evidence type="ECO:0000256" key="12">
    <source>
        <dbReference type="ARBA" id="ARBA00022741"/>
    </source>
</evidence>
<dbReference type="InterPro" id="IPR050408">
    <property type="entry name" value="HGPRT"/>
</dbReference>
<organism evidence="18 19">
    <name type="scientific">Tepidibacter hydrothermalis</name>
    <dbReference type="NCBI Taxonomy" id="3036126"/>
    <lineage>
        <taxon>Bacteria</taxon>
        <taxon>Bacillati</taxon>
        <taxon>Bacillota</taxon>
        <taxon>Clostridia</taxon>
        <taxon>Peptostreptococcales</taxon>
        <taxon>Peptostreptococcaceae</taxon>
        <taxon>Tepidibacter</taxon>
    </lineage>
</organism>
<reference evidence="18 19" key="1">
    <citation type="submission" date="2023-03" db="EMBL/GenBank/DDBJ databases">
        <title>Complete genome sequence of Tepidibacter sp. SWIR-1, isolated from a deep-sea hydrothermal vent.</title>
        <authorList>
            <person name="Li X."/>
        </authorList>
    </citation>
    <scope>NUCLEOTIDE SEQUENCE [LARGE SCALE GENOMIC DNA]</scope>
    <source>
        <strain evidence="18 19">SWIR-1</strain>
    </source>
</reference>
<evidence type="ECO:0000256" key="9">
    <source>
        <dbReference type="ARBA" id="ARBA00022679"/>
    </source>
</evidence>
<evidence type="ECO:0000256" key="2">
    <source>
        <dbReference type="ARBA" id="ARBA00002049"/>
    </source>
</evidence>
<evidence type="ECO:0000313" key="19">
    <source>
        <dbReference type="Proteomes" id="UP001222800"/>
    </source>
</evidence>
<sequence length="179" mass="20341">MDIETKVWETLCSEEDIVRRTAELGKQISEDYKDKKLFVISLLKGSFIFTADLVRKIDIPVKLGFMTTSSYGHSEESSGKINVLADINDDVEGYDILVVDDITDSALTMSFVMNHLKSKNPASIKCCVLLDKPVRRKVDLVPDYVGFEIDDKFVVGYGLNYGDYYRNVPYVFNVTNQDR</sequence>
<evidence type="ECO:0000256" key="4">
    <source>
        <dbReference type="ARBA" id="ARBA00004669"/>
    </source>
</evidence>
<comment type="catalytic activity">
    <reaction evidence="15">
        <text>IMP + diphosphate = hypoxanthine + 5-phospho-alpha-D-ribose 1-diphosphate</text>
        <dbReference type="Rhea" id="RHEA:17973"/>
        <dbReference type="ChEBI" id="CHEBI:17368"/>
        <dbReference type="ChEBI" id="CHEBI:33019"/>
        <dbReference type="ChEBI" id="CHEBI:58017"/>
        <dbReference type="ChEBI" id="CHEBI:58053"/>
        <dbReference type="EC" id="2.4.2.8"/>
    </reaction>
    <physiologicalReaction direction="right-to-left" evidence="15">
        <dbReference type="Rhea" id="RHEA:17975"/>
    </physiologicalReaction>
</comment>
<keyword evidence="12 16" id="KW-0547">Nucleotide-binding</keyword>
<accession>A0ABY8EE78</accession>
<evidence type="ECO:0000256" key="16">
    <source>
        <dbReference type="RuleBase" id="RU364099"/>
    </source>
</evidence>
<dbReference type="Gene3D" id="3.40.50.2020">
    <property type="match status" value="1"/>
</dbReference>
<comment type="pathway">
    <text evidence="5">Purine metabolism; GMP biosynthesis via salvage pathway; GMP from guanine: step 1/1.</text>
</comment>
<keyword evidence="9 16" id="KW-0808">Transferase</keyword>
<dbReference type="CDD" id="cd06223">
    <property type="entry name" value="PRTases_typeI"/>
    <property type="match status" value="1"/>
</dbReference>
<evidence type="ECO:0000256" key="10">
    <source>
        <dbReference type="ARBA" id="ARBA00022723"/>
    </source>
</evidence>
<evidence type="ECO:0000256" key="3">
    <source>
        <dbReference type="ARBA" id="ARBA00004496"/>
    </source>
</evidence>
<protein>
    <recommendedName>
        <fullName evidence="16">Hypoxanthine phosphoribosyltransferase</fullName>
        <ecNumber evidence="16">2.4.2.8</ecNumber>
    </recommendedName>
</protein>
<comment type="cofactor">
    <cofactor evidence="1 16">
        <name>Mg(2+)</name>
        <dbReference type="ChEBI" id="CHEBI:18420"/>
    </cofactor>
</comment>
<dbReference type="SUPFAM" id="SSF53271">
    <property type="entry name" value="PRTase-like"/>
    <property type="match status" value="1"/>
</dbReference>
<evidence type="ECO:0000256" key="14">
    <source>
        <dbReference type="ARBA" id="ARBA00048811"/>
    </source>
</evidence>
<evidence type="ECO:0000256" key="11">
    <source>
        <dbReference type="ARBA" id="ARBA00022726"/>
    </source>
</evidence>
<feature type="domain" description="Phosphoribosyltransferase" evidence="17">
    <location>
        <begin position="9"/>
        <end position="161"/>
    </location>
</feature>
<comment type="function">
    <text evidence="2">Purine salvage pathway enzyme that catalyzes the transfer of the ribosyl-5-phosphate group from 5-phospho-alpha-D-ribose 1-diphosphate (PRPP) to the N9 position of the 6-oxopurines hypoxanthine and guanine to form the corresponding ribonucleotides IMP (inosine 5'-monophosphate) and GMP (guanosine 5'-monophosphate), with the release of PPi.</text>
</comment>
<dbReference type="Pfam" id="PF00156">
    <property type="entry name" value="Pribosyltran"/>
    <property type="match status" value="1"/>
</dbReference>
<evidence type="ECO:0000259" key="17">
    <source>
        <dbReference type="Pfam" id="PF00156"/>
    </source>
</evidence>
<dbReference type="PANTHER" id="PTHR43340:SF1">
    <property type="entry name" value="HYPOXANTHINE PHOSPHORIBOSYLTRANSFERASE"/>
    <property type="match status" value="1"/>
</dbReference>
<keyword evidence="7 16" id="KW-0963">Cytoplasm</keyword>
<evidence type="ECO:0000256" key="8">
    <source>
        <dbReference type="ARBA" id="ARBA00022676"/>
    </source>
</evidence>
<keyword evidence="8 16" id="KW-0328">Glycosyltransferase</keyword>
<name>A0ABY8EE78_9FIRM</name>
<dbReference type="GO" id="GO:0016757">
    <property type="term" value="F:glycosyltransferase activity"/>
    <property type="evidence" value="ECO:0007669"/>
    <property type="project" value="UniProtKB-KW"/>
</dbReference>
<keyword evidence="11 16" id="KW-0660">Purine salvage</keyword>
<gene>
    <name evidence="18" type="primary">hpt</name>
    <name evidence="18" type="ORF">P4S50_04025</name>
</gene>
<comment type="subcellular location">
    <subcellularLocation>
        <location evidence="3 16">Cytoplasm</location>
    </subcellularLocation>
</comment>
<dbReference type="EC" id="2.4.2.8" evidence="16"/>
<dbReference type="InterPro" id="IPR029057">
    <property type="entry name" value="PRTase-like"/>
</dbReference>
<keyword evidence="19" id="KW-1185">Reference proteome</keyword>
<evidence type="ECO:0000256" key="6">
    <source>
        <dbReference type="ARBA" id="ARBA00008391"/>
    </source>
</evidence>
<dbReference type="Proteomes" id="UP001222800">
    <property type="component" value="Chromosome"/>
</dbReference>
<dbReference type="EMBL" id="CP120733">
    <property type="protein sequence ID" value="WFD11253.1"/>
    <property type="molecule type" value="Genomic_DNA"/>
</dbReference>
<dbReference type="InterPro" id="IPR000836">
    <property type="entry name" value="PRTase_dom"/>
</dbReference>
<evidence type="ECO:0000313" key="18">
    <source>
        <dbReference type="EMBL" id="WFD11253.1"/>
    </source>
</evidence>
<evidence type="ECO:0000256" key="5">
    <source>
        <dbReference type="ARBA" id="ARBA00004676"/>
    </source>
</evidence>
<evidence type="ECO:0000256" key="15">
    <source>
        <dbReference type="ARBA" id="ARBA00049402"/>
    </source>
</evidence>
<proteinExistence type="inferred from homology"/>
<dbReference type="InterPro" id="IPR005904">
    <property type="entry name" value="Hxn_phspho_trans"/>
</dbReference>